<feature type="transmembrane region" description="Helical" evidence="2">
    <location>
        <begin position="73"/>
        <end position="90"/>
    </location>
</feature>
<feature type="transmembrane region" description="Helical" evidence="2">
    <location>
        <begin position="144"/>
        <end position="166"/>
    </location>
</feature>
<feature type="transmembrane region" description="Helical" evidence="2">
    <location>
        <begin position="96"/>
        <end position="114"/>
    </location>
</feature>
<evidence type="ECO:0000256" key="2">
    <source>
        <dbReference type="SAM" id="Phobius"/>
    </source>
</evidence>
<keyword evidence="2" id="KW-0812">Transmembrane</keyword>
<dbReference type="Pfam" id="PF04279">
    <property type="entry name" value="IspA"/>
    <property type="match status" value="1"/>
</dbReference>
<evidence type="ECO:0000313" key="4">
    <source>
        <dbReference type="Proteomes" id="UP000199302"/>
    </source>
</evidence>
<protein>
    <submittedName>
        <fullName evidence="3">Intracellular septation protein A</fullName>
    </submittedName>
</protein>
<keyword evidence="2" id="KW-0472">Membrane</keyword>
<keyword evidence="2" id="KW-1133">Transmembrane helix</keyword>
<feature type="region of interest" description="Disordered" evidence="1">
    <location>
        <begin position="213"/>
        <end position="235"/>
    </location>
</feature>
<dbReference type="STRING" id="871652.SAMN04515673_10449"/>
<organism evidence="3 4">
    <name type="scientific">Poseidonocella sedimentorum</name>
    <dbReference type="NCBI Taxonomy" id="871652"/>
    <lineage>
        <taxon>Bacteria</taxon>
        <taxon>Pseudomonadati</taxon>
        <taxon>Pseudomonadota</taxon>
        <taxon>Alphaproteobacteria</taxon>
        <taxon>Rhodobacterales</taxon>
        <taxon>Roseobacteraceae</taxon>
        <taxon>Poseidonocella</taxon>
    </lineage>
</organism>
<dbReference type="AlphaFoldDB" id="A0A1I6DL04"/>
<evidence type="ECO:0000313" key="3">
    <source>
        <dbReference type="EMBL" id="SFR06120.1"/>
    </source>
</evidence>
<gene>
    <name evidence="3" type="ORF">SAMN04515673_10449</name>
</gene>
<accession>A0A1I6DL04</accession>
<sequence>MSKTPSSPQRAPGKGEPSRLARIGQAVIEAGPLILFLAVERFAGVRLAIAAAIFAVVLGFLYRRWMGIANTRLGLLAAGLTVVFGAIDLLSDTPFMLQYEGVISNFVVGIVFFWSTRGKTPLIEELAVRHGGISTEDRPDLHRFFDYLSLTWAVYFLVKAALYFWISLRMPLEDALQWRAIWGTLSLAAMALATGVLSRPAFRALRRRGLLEAPKRSAKSSDTDSGAPDRKEPRS</sequence>
<evidence type="ECO:0000256" key="1">
    <source>
        <dbReference type="SAM" id="MobiDB-lite"/>
    </source>
</evidence>
<feature type="transmembrane region" description="Helical" evidence="2">
    <location>
        <begin position="178"/>
        <end position="198"/>
    </location>
</feature>
<dbReference type="InterPro" id="IPR006008">
    <property type="entry name" value="YciB"/>
</dbReference>
<dbReference type="RefSeq" id="WP_177220484.1">
    <property type="nucleotide sequence ID" value="NZ_FOYI01000004.1"/>
</dbReference>
<reference evidence="3 4" key="1">
    <citation type="submission" date="2016-10" db="EMBL/GenBank/DDBJ databases">
        <authorList>
            <person name="de Groot N.N."/>
        </authorList>
    </citation>
    <scope>NUCLEOTIDE SEQUENCE [LARGE SCALE GENOMIC DNA]</scope>
    <source>
        <strain evidence="4">KMM 9023,NRIC 0796,JCM 17311,KCTC 23692</strain>
    </source>
</reference>
<dbReference type="GO" id="GO:0016020">
    <property type="term" value="C:membrane"/>
    <property type="evidence" value="ECO:0007669"/>
    <property type="project" value="InterPro"/>
</dbReference>
<keyword evidence="4" id="KW-1185">Reference proteome</keyword>
<proteinExistence type="predicted"/>
<feature type="transmembrane region" description="Helical" evidence="2">
    <location>
        <begin position="45"/>
        <end position="61"/>
    </location>
</feature>
<dbReference type="Proteomes" id="UP000199302">
    <property type="component" value="Unassembled WGS sequence"/>
</dbReference>
<dbReference type="EMBL" id="FOYI01000004">
    <property type="protein sequence ID" value="SFR06120.1"/>
    <property type="molecule type" value="Genomic_DNA"/>
</dbReference>
<name>A0A1I6DL04_9RHOB</name>